<accession>A0ACC5RD31</accession>
<evidence type="ECO:0000313" key="2">
    <source>
        <dbReference type="Proteomes" id="UP000616151"/>
    </source>
</evidence>
<dbReference type="Proteomes" id="UP000616151">
    <property type="component" value="Unassembled WGS sequence"/>
</dbReference>
<name>A0ACC5RD31_9HYPH</name>
<evidence type="ECO:0000313" key="1">
    <source>
        <dbReference type="EMBL" id="MBK1870549.1"/>
    </source>
</evidence>
<dbReference type="EMBL" id="JAENHL010000008">
    <property type="protein sequence ID" value="MBK1870549.1"/>
    <property type="molecule type" value="Genomic_DNA"/>
</dbReference>
<reference evidence="1" key="1">
    <citation type="submission" date="2021-01" db="EMBL/GenBank/DDBJ databases">
        <authorList>
            <person name="Sun Q."/>
        </authorList>
    </citation>
    <scope>NUCLEOTIDE SEQUENCE</scope>
    <source>
        <strain evidence="1">YIM B02566</strain>
    </source>
</reference>
<keyword evidence="2" id="KW-1185">Reference proteome</keyword>
<sequence>MTTADEFLEQKEKFQLGDLPTESPHPKTTHLSDWAKEDVARGLNVLREVDLDALRRITRLRREARDFFHAVAAALEQGDRIFLVGCGATGRLSLSLEFLWRKRHPASTQVCSLMAGGDVALVHSLEGFEDFPDYGARHLLELGFGPNDLLIGSTEGGETPYVIGAVEKAAEISTRPPQFLYCNTRQILVDRVERSRRVLTNSRIHSLSLDVGPMALTGSTRMQASTVLMLVIGLALEFGRDVDGAFAVLEQWIDFLARQDVVPLEPFVIAEADTYRDNNRTIYTSDDYAITVLTDTTERAPTFNLAPFDSPKYPTDRHSLTYLMIPSTDKPEESWRHLLARDPRPLEWPDIHAKTTLEYLLGFDFSRQALDIRRRMIEHSRHHIFQIATAGPRLQLKFAGLDERFDLPGSVALLDHLTLKLLLNMHSTLVMGRLGRFESNLMTWVYPSNGKLIDRAARYTQILLGRRGYGDFTYDEIVRAQFACKNELSPNESIVHMTMRRLVSAPT</sequence>
<proteinExistence type="predicted"/>
<comment type="caution">
    <text evidence="1">The sequence shown here is derived from an EMBL/GenBank/DDBJ whole genome shotgun (WGS) entry which is preliminary data.</text>
</comment>
<protein>
    <submittedName>
        <fullName evidence="1">Uncharacterized protein</fullName>
    </submittedName>
</protein>
<gene>
    <name evidence="1" type="ORF">JHL16_29560</name>
</gene>
<organism evidence="1 2">
    <name type="scientific">Taklimakanibacter albus</name>
    <dbReference type="NCBI Taxonomy" id="2800327"/>
    <lineage>
        <taxon>Bacteria</taxon>
        <taxon>Pseudomonadati</taxon>
        <taxon>Pseudomonadota</taxon>
        <taxon>Alphaproteobacteria</taxon>
        <taxon>Hyphomicrobiales</taxon>
        <taxon>Aestuariivirgaceae</taxon>
        <taxon>Taklimakanibacter</taxon>
    </lineage>
</organism>